<dbReference type="Pfam" id="PF13912">
    <property type="entry name" value="zf-C2H2_6"/>
    <property type="match status" value="1"/>
</dbReference>
<dbReference type="GO" id="GO:0000976">
    <property type="term" value="F:transcription cis-regulatory region binding"/>
    <property type="evidence" value="ECO:0007669"/>
    <property type="project" value="TreeGrafter"/>
</dbReference>
<dbReference type="InterPro" id="IPR036236">
    <property type="entry name" value="Znf_C2H2_sf"/>
</dbReference>
<dbReference type="GO" id="GO:0010090">
    <property type="term" value="P:trichome morphogenesis"/>
    <property type="evidence" value="ECO:0007669"/>
    <property type="project" value="InterPro"/>
</dbReference>
<sequence length="174" mass="19022">MSASGKTFLGDQSESGQKPYPVLKLFGFPVTGSDKLPATAPSDPGDSERPSFVCQYCHREFSNSQALGGHQNAHKKERLRSKHAQFRNEYQLLYHRQHSTRTVPISPAHSRQSGEFVSPNIGSPSIGRTPVGRPHLFPIAAPADMAHRKAPLNGEAYGGDDVDLHLRLAPSKTL</sequence>
<dbReference type="OrthoDB" id="772256at2759"/>
<feature type="domain" description="C2H2-type" evidence="3">
    <location>
        <begin position="52"/>
        <end position="79"/>
    </location>
</feature>
<dbReference type="GO" id="GO:0009736">
    <property type="term" value="P:cytokinin-activated signaling pathway"/>
    <property type="evidence" value="ECO:0007669"/>
    <property type="project" value="TreeGrafter"/>
</dbReference>
<keyword evidence="1" id="KW-0863">Zinc-finger</keyword>
<dbReference type="PANTHER" id="PTHR46353">
    <property type="entry name" value="ZINC FINGER PROTEIN 5"/>
    <property type="match status" value="1"/>
</dbReference>
<evidence type="ECO:0000259" key="3">
    <source>
        <dbReference type="PROSITE" id="PS50157"/>
    </source>
</evidence>
<dbReference type="InterPro" id="IPR013087">
    <property type="entry name" value="Znf_C2H2_type"/>
</dbReference>
<comment type="caution">
    <text evidence="4">The sequence shown here is derived from an EMBL/GenBank/DDBJ whole genome shotgun (WGS) entry which is preliminary data.</text>
</comment>
<accession>A0A6A1VMD8</accession>
<dbReference type="GO" id="GO:0005634">
    <property type="term" value="C:nucleus"/>
    <property type="evidence" value="ECO:0007669"/>
    <property type="project" value="TreeGrafter"/>
</dbReference>
<evidence type="ECO:0000256" key="1">
    <source>
        <dbReference type="PROSITE-ProRule" id="PRU00042"/>
    </source>
</evidence>
<dbReference type="Proteomes" id="UP000516437">
    <property type="component" value="Chromosome 5"/>
</dbReference>
<dbReference type="PANTHER" id="PTHR46353:SF23">
    <property type="entry name" value="C2H2 ZINC FINGER-CONTAINING PROTEIN-RELATED"/>
    <property type="match status" value="1"/>
</dbReference>
<dbReference type="PROSITE" id="PS00028">
    <property type="entry name" value="ZINC_FINGER_C2H2_1"/>
    <property type="match status" value="1"/>
</dbReference>
<evidence type="ECO:0000313" key="5">
    <source>
        <dbReference type="Proteomes" id="UP000516437"/>
    </source>
</evidence>
<feature type="region of interest" description="Disordered" evidence="2">
    <location>
        <begin position="1"/>
        <end position="20"/>
    </location>
</feature>
<dbReference type="AlphaFoldDB" id="A0A6A1VMD8"/>
<evidence type="ECO:0000256" key="2">
    <source>
        <dbReference type="SAM" id="MobiDB-lite"/>
    </source>
</evidence>
<reference evidence="4 5" key="1">
    <citation type="journal article" date="2019" name="Plant Biotechnol. J.">
        <title>The red bayberry genome and genetic basis of sex determination.</title>
        <authorList>
            <person name="Jia H.M."/>
            <person name="Jia H.J."/>
            <person name="Cai Q.L."/>
            <person name="Wang Y."/>
            <person name="Zhao H.B."/>
            <person name="Yang W.F."/>
            <person name="Wang G.Y."/>
            <person name="Li Y.H."/>
            <person name="Zhan D.L."/>
            <person name="Shen Y.T."/>
            <person name="Niu Q.F."/>
            <person name="Chang L."/>
            <person name="Qiu J."/>
            <person name="Zhao L."/>
            <person name="Xie H.B."/>
            <person name="Fu W.Y."/>
            <person name="Jin J."/>
            <person name="Li X.W."/>
            <person name="Jiao Y."/>
            <person name="Zhou C.C."/>
            <person name="Tu T."/>
            <person name="Chai C.Y."/>
            <person name="Gao J.L."/>
            <person name="Fan L.J."/>
            <person name="van de Weg E."/>
            <person name="Wang J.Y."/>
            <person name="Gao Z.S."/>
        </authorList>
    </citation>
    <scope>NUCLEOTIDE SEQUENCE [LARGE SCALE GENOMIC DNA]</scope>
    <source>
        <tissue evidence="4">Leaves</tissue>
    </source>
</reference>
<dbReference type="PROSITE" id="PS50157">
    <property type="entry name" value="ZINC_FINGER_C2H2_2"/>
    <property type="match status" value="1"/>
</dbReference>
<protein>
    <submittedName>
        <fullName evidence="4">Zinc finger protein 6</fullName>
    </submittedName>
</protein>
<keyword evidence="1" id="KW-0862">Zinc</keyword>
<dbReference type="GO" id="GO:0009740">
    <property type="term" value="P:gibberellic acid mediated signaling pathway"/>
    <property type="evidence" value="ECO:0007669"/>
    <property type="project" value="TreeGrafter"/>
</dbReference>
<dbReference type="GO" id="GO:0008270">
    <property type="term" value="F:zinc ion binding"/>
    <property type="evidence" value="ECO:0007669"/>
    <property type="project" value="UniProtKB-KW"/>
</dbReference>
<dbReference type="SUPFAM" id="SSF57667">
    <property type="entry name" value="beta-beta-alpha zinc fingers"/>
    <property type="match status" value="1"/>
</dbReference>
<dbReference type="EMBL" id="RXIC02000023">
    <property type="protein sequence ID" value="KAB1213883.1"/>
    <property type="molecule type" value="Genomic_DNA"/>
</dbReference>
<dbReference type="GO" id="GO:0003700">
    <property type="term" value="F:DNA-binding transcription factor activity"/>
    <property type="evidence" value="ECO:0007669"/>
    <property type="project" value="TreeGrafter"/>
</dbReference>
<name>A0A6A1VMD8_9ROSI</name>
<organism evidence="4 5">
    <name type="scientific">Morella rubra</name>
    <name type="common">Chinese bayberry</name>
    <dbReference type="NCBI Taxonomy" id="262757"/>
    <lineage>
        <taxon>Eukaryota</taxon>
        <taxon>Viridiplantae</taxon>
        <taxon>Streptophyta</taxon>
        <taxon>Embryophyta</taxon>
        <taxon>Tracheophyta</taxon>
        <taxon>Spermatophyta</taxon>
        <taxon>Magnoliopsida</taxon>
        <taxon>eudicotyledons</taxon>
        <taxon>Gunneridae</taxon>
        <taxon>Pentapetalae</taxon>
        <taxon>rosids</taxon>
        <taxon>fabids</taxon>
        <taxon>Fagales</taxon>
        <taxon>Myricaceae</taxon>
        <taxon>Morella</taxon>
    </lineage>
</organism>
<dbReference type="Gene3D" id="3.30.160.60">
    <property type="entry name" value="Classic Zinc Finger"/>
    <property type="match status" value="1"/>
</dbReference>
<proteinExistence type="predicted"/>
<evidence type="ECO:0000313" key="4">
    <source>
        <dbReference type="EMBL" id="KAB1213883.1"/>
    </source>
</evidence>
<keyword evidence="5" id="KW-1185">Reference proteome</keyword>
<dbReference type="InterPro" id="IPR044299">
    <property type="entry name" value="GIS3/ZFP5/ZFP6"/>
</dbReference>
<keyword evidence="1" id="KW-0479">Metal-binding</keyword>
<feature type="compositionally biased region" description="Polar residues" evidence="2">
    <location>
        <begin position="1"/>
        <end position="16"/>
    </location>
</feature>
<gene>
    <name evidence="4" type="ORF">CJ030_MR5G017146</name>
</gene>